<organism evidence="1">
    <name type="scientific">Aphanomyces invadans</name>
    <dbReference type="NCBI Taxonomy" id="157072"/>
    <lineage>
        <taxon>Eukaryota</taxon>
        <taxon>Sar</taxon>
        <taxon>Stramenopiles</taxon>
        <taxon>Oomycota</taxon>
        <taxon>Saprolegniomycetes</taxon>
        <taxon>Saprolegniales</taxon>
        <taxon>Verrucalvaceae</taxon>
        <taxon>Aphanomyces</taxon>
    </lineage>
</organism>
<proteinExistence type="predicted"/>
<accession>A0A024TE55</accession>
<dbReference type="VEuPathDB" id="FungiDB:H310_13884"/>
<protein>
    <submittedName>
        <fullName evidence="1">Uncharacterized protein</fullName>
    </submittedName>
</protein>
<name>A0A024TE55_9STRA</name>
<gene>
    <name evidence="1" type="ORF">H310_13884</name>
</gene>
<dbReference type="EMBL" id="KI914008">
    <property type="protein sequence ID" value="ETV91637.1"/>
    <property type="molecule type" value="Genomic_DNA"/>
</dbReference>
<dbReference type="RefSeq" id="XP_008879756.1">
    <property type="nucleotide sequence ID" value="XM_008881534.1"/>
</dbReference>
<evidence type="ECO:0000313" key="1">
    <source>
        <dbReference type="EMBL" id="ETV91637.1"/>
    </source>
</evidence>
<sequence length="142" mass="16043">MLRLQVLLFTRLTAKDSTNGLLQSRGLSRAVGSRQNQVSSSKGWTCVTGRDSRRFVDPSPRQLCVEGAWYIRGTHSFSINFRHRCHGTVGDTSTTSRGDAFDPTRASRSLYERLVAFHMAKRVPSIDKVTMLHTRRDGRCSR</sequence>
<reference evidence="1" key="1">
    <citation type="submission" date="2013-12" db="EMBL/GenBank/DDBJ databases">
        <title>The Genome Sequence of Aphanomyces invadans NJM9701.</title>
        <authorList>
            <consortium name="The Broad Institute Genomics Platform"/>
            <person name="Russ C."/>
            <person name="Tyler B."/>
            <person name="van West P."/>
            <person name="Dieguez-Uribeondo J."/>
            <person name="Young S.K."/>
            <person name="Zeng Q."/>
            <person name="Gargeya S."/>
            <person name="Fitzgerald M."/>
            <person name="Abouelleil A."/>
            <person name="Alvarado L."/>
            <person name="Chapman S.B."/>
            <person name="Gainer-Dewar J."/>
            <person name="Goldberg J."/>
            <person name="Griggs A."/>
            <person name="Gujja S."/>
            <person name="Hansen M."/>
            <person name="Howarth C."/>
            <person name="Imamovic A."/>
            <person name="Ireland A."/>
            <person name="Larimer J."/>
            <person name="McCowan C."/>
            <person name="Murphy C."/>
            <person name="Pearson M."/>
            <person name="Poon T.W."/>
            <person name="Priest M."/>
            <person name="Roberts A."/>
            <person name="Saif S."/>
            <person name="Shea T."/>
            <person name="Sykes S."/>
            <person name="Wortman J."/>
            <person name="Nusbaum C."/>
            <person name="Birren B."/>
        </authorList>
    </citation>
    <scope>NUCLEOTIDE SEQUENCE [LARGE SCALE GENOMIC DNA]</scope>
    <source>
        <strain evidence="1">NJM9701</strain>
    </source>
</reference>
<dbReference type="GeneID" id="20090934"/>
<dbReference type="AlphaFoldDB" id="A0A024TE55"/>